<sequence length="408" mass="43804">MVYILGGWQSDFGRNWSREGLDIAGAFTEALNQGLAETGLEPRDIETGHVGNFVGELFAGQGLLGGFFGLVHPDLDGLPTSRHEAACASGSVAILAATAEIEAGRYDLACVLGIEQMRNVPGKTAAEHLGAAAWTGYEFGDAEYVWPRAFSDLAEEYDTRHGLKYEHLMRIAEINFGNAKRNPNAQTRKYGFTEKSFTADDEANPIVEGRTRKMDCGQVTDGATVIFLASDERARRYARERGIPLSSLSRISGWGHRSAPIAYDHKVKASAGQPYVFPQVRRAIEDARRRAGVEIGDISAVETHDCFTATEYMAIDHLGLTAPGESWKAIEEGVIEMGGACPINPSGGLIGLGHPVGATGVRMLLDAHKQVTGTAGDYQVEGAKRVQTLNIGGSTTTSVSFIVEQADA</sequence>
<dbReference type="RefSeq" id="WP_344709321.1">
    <property type="nucleotide sequence ID" value="NZ_BAAAZD010000001.1"/>
</dbReference>
<dbReference type="Proteomes" id="UP001501310">
    <property type="component" value="Unassembled WGS sequence"/>
</dbReference>
<gene>
    <name evidence="3" type="ORF">GCM10022211_12600</name>
</gene>
<evidence type="ECO:0000259" key="1">
    <source>
        <dbReference type="Pfam" id="PF00108"/>
    </source>
</evidence>
<dbReference type="NCBIfam" id="NF004936">
    <property type="entry name" value="PRK06289.1"/>
    <property type="match status" value="1"/>
</dbReference>
<dbReference type="PANTHER" id="PTHR42870">
    <property type="entry name" value="ACETYL-COA C-ACETYLTRANSFERASE"/>
    <property type="match status" value="1"/>
</dbReference>
<feature type="domain" description="Thiolase C-terminal" evidence="2">
    <location>
        <begin position="274"/>
        <end position="404"/>
    </location>
</feature>
<comment type="caution">
    <text evidence="3">The sequence shown here is derived from an EMBL/GenBank/DDBJ whole genome shotgun (WGS) entry which is preliminary data.</text>
</comment>
<dbReference type="PIRSF" id="PIRSF000429">
    <property type="entry name" value="Ac-CoA_Ac_transf"/>
    <property type="match status" value="1"/>
</dbReference>
<evidence type="ECO:0000313" key="3">
    <source>
        <dbReference type="EMBL" id="GAA4002699.1"/>
    </source>
</evidence>
<dbReference type="CDD" id="cd00829">
    <property type="entry name" value="SCP-x_thiolase"/>
    <property type="match status" value="1"/>
</dbReference>
<feature type="domain" description="Thiolase N-terminal" evidence="1">
    <location>
        <begin position="5"/>
        <end position="129"/>
    </location>
</feature>
<reference evidence="4" key="1">
    <citation type="journal article" date="2019" name="Int. J. Syst. Evol. Microbiol.">
        <title>The Global Catalogue of Microorganisms (GCM) 10K type strain sequencing project: providing services to taxonomists for standard genome sequencing and annotation.</title>
        <authorList>
            <consortium name="The Broad Institute Genomics Platform"/>
            <consortium name="The Broad Institute Genome Sequencing Center for Infectious Disease"/>
            <person name="Wu L."/>
            <person name="Ma J."/>
        </authorList>
    </citation>
    <scope>NUCLEOTIDE SEQUENCE [LARGE SCALE GENOMIC DNA]</scope>
    <source>
        <strain evidence="4">JCM 16603</strain>
    </source>
</reference>
<evidence type="ECO:0000313" key="4">
    <source>
        <dbReference type="Proteomes" id="UP001501310"/>
    </source>
</evidence>
<evidence type="ECO:0000259" key="2">
    <source>
        <dbReference type="Pfam" id="PF22691"/>
    </source>
</evidence>
<name>A0ABP7RVB3_9SPHN</name>
<dbReference type="SUPFAM" id="SSF53901">
    <property type="entry name" value="Thiolase-like"/>
    <property type="match status" value="2"/>
</dbReference>
<dbReference type="Gene3D" id="3.40.47.10">
    <property type="match status" value="1"/>
</dbReference>
<dbReference type="InterPro" id="IPR020616">
    <property type="entry name" value="Thiolase_N"/>
</dbReference>
<dbReference type="InterPro" id="IPR002155">
    <property type="entry name" value="Thiolase"/>
</dbReference>
<dbReference type="PANTHER" id="PTHR42870:SF1">
    <property type="entry name" value="NON-SPECIFIC LIPID-TRANSFER PROTEIN-LIKE 2"/>
    <property type="match status" value="1"/>
</dbReference>
<protein>
    <submittedName>
        <fullName evidence="3">Acetyl-CoA acetyltransferase</fullName>
    </submittedName>
</protein>
<dbReference type="Pfam" id="PF00108">
    <property type="entry name" value="Thiolase_N"/>
    <property type="match status" value="1"/>
</dbReference>
<organism evidence="3 4">
    <name type="scientific">Sphingomonas humi</name>
    <dbReference type="NCBI Taxonomy" id="335630"/>
    <lineage>
        <taxon>Bacteria</taxon>
        <taxon>Pseudomonadati</taxon>
        <taxon>Pseudomonadota</taxon>
        <taxon>Alphaproteobacteria</taxon>
        <taxon>Sphingomonadales</taxon>
        <taxon>Sphingomonadaceae</taxon>
        <taxon>Sphingomonas</taxon>
    </lineage>
</organism>
<proteinExistence type="predicted"/>
<dbReference type="EMBL" id="BAAAZD010000001">
    <property type="protein sequence ID" value="GAA4002699.1"/>
    <property type="molecule type" value="Genomic_DNA"/>
</dbReference>
<dbReference type="InterPro" id="IPR055140">
    <property type="entry name" value="Thiolase_C_2"/>
</dbReference>
<keyword evidence="4" id="KW-1185">Reference proteome</keyword>
<dbReference type="InterPro" id="IPR016039">
    <property type="entry name" value="Thiolase-like"/>
</dbReference>
<dbReference type="Pfam" id="PF22691">
    <property type="entry name" value="Thiolase_C_1"/>
    <property type="match status" value="1"/>
</dbReference>
<accession>A0ABP7RVB3</accession>